<protein>
    <recommendedName>
        <fullName evidence="4">Capsule assembly Wzi family protein</fullName>
    </recommendedName>
</protein>
<organism evidence="2 3">
    <name type="scientific">Rhodothermus marinus (strain ATCC 43812 / DSM 4252 / R-10)</name>
    <name type="common">Rhodothermus obamensis</name>
    <dbReference type="NCBI Taxonomy" id="518766"/>
    <lineage>
        <taxon>Bacteria</taxon>
        <taxon>Pseudomonadati</taxon>
        <taxon>Rhodothermota</taxon>
        <taxon>Rhodothermia</taxon>
        <taxon>Rhodothermales</taxon>
        <taxon>Rhodothermaceae</taxon>
        <taxon>Rhodothermus</taxon>
    </lineage>
</organism>
<dbReference type="EMBL" id="CP001807">
    <property type="protein sequence ID" value="ACY49612.1"/>
    <property type="molecule type" value="Genomic_DNA"/>
</dbReference>
<dbReference type="Pfam" id="PF14052">
    <property type="entry name" value="Caps_assemb_Wzi"/>
    <property type="match status" value="1"/>
</dbReference>
<evidence type="ECO:0000313" key="3">
    <source>
        <dbReference type="Proteomes" id="UP000002221"/>
    </source>
</evidence>
<evidence type="ECO:0000256" key="1">
    <source>
        <dbReference type="SAM" id="SignalP"/>
    </source>
</evidence>
<dbReference type="RefSeq" id="WP_012845222.1">
    <property type="nucleotide sequence ID" value="NC_013501.1"/>
</dbReference>
<dbReference type="Proteomes" id="UP000002221">
    <property type="component" value="Chromosome"/>
</dbReference>
<keyword evidence="1" id="KW-0732">Signal</keyword>
<dbReference type="Gene3D" id="2.40.160.130">
    <property type="entry name" value="Capsule assembly protein Wzi"/>
    <property type="match status" value="1"/>
</dbReference>
<dbReference type="KEGG" id="rmr:Rmar_2742"/>
<reference evidence="2 3" key="1">
    <citation type="journal article" date="2009" name="Stand. Genomic Sci.">
        <title>Complete genome sequence of Rhodothermus marinus type strain (R-10).</title>
        <authorList>
            <person name="Nolan M."/>
            <person name="Tindall B.J."/>
            <person name="Pomrenke H."/>
            <person name="Lapidus A."/>
            <person name="Copeland A."/>
            <person name="Glavina Del Rio T."/>
            <person name="Lucas S."/>
            <person name="Chen F."/>
            <person name="Tice H."/>
            <person name="Cheng J.F."/>
            <person name="Saunders E."/>
            <person name="Han C."/>
            <person name="Bruce D."/>
            <person name="Goodwin L."/>
            <person name="Chain P."/>
            <person name="Pitluck S."/>
            <person name="Ovchinikova G."/>
            <person name="Pati A."/>
            <person name="Ivanova N."/>
            <person name="Mavromatis K."/>
            <person name="Chen A."/>
            <person name="Palaniappan K."/>
            <person name="Land M."/>
            <person name="Hauser L."/>
            <person name="Chang Y.J."/>
            <person name="Jeffries C.D."/>
            <person name="Brettin T."/>
            <person name="Goker M."/>
            <person name="Bristow J."/>
            <person name="Eisen J.A."/>
            <person name="Markowitz V."/>
            <person name="Hugenholtz P."/>
            <person name="Kyrpides N.C."/>
            <person name="Klenk H.P."/>
            <person name="Detter J.C."/>
        </authorList>
    </citation>
    <scope>NUCLEOTIDE SEQUENCE [LARGE SCALE GENOMIC DNA]</scope>
    <source>
        <strain evidence="3">ATCC 43812 / DSM 4252 / R-10</strain>
    </source>
</reference>
<proteinExistence type="predicted"/>
<feature type="signal peptide" evidence="1">
    <location>
        <begin position="1"/>
        <end position="20"/>
    </location>
</feature>
<evidence type="ECO:0000313" key="2">
    <source>
        <dbReference type="EMBL" id="ACY49612.1"/>
    </source>
</evidence>
<feature type="chain" id="PRO_5003012079" description="Capsule assembly Wzi family protein" evidence="1">
    <location>
        <begin position="21"/>
        <end position="476"/>
    </location>
</feature>
<keyword evidence="3" id="KW-1185">Reference proteome</keyword>
<dbReference type="eggNOG" id="ENOG502Z7NG">
    <property type="taxonomic scope" value="Bacteria"/>
</dbReference>
<dbReference type="InterPro" id="IPR038636">
    <property type="entry name" value="Wzi_sf"/>
</dbReference>
<name>D0MGP9_RHOM4</name>
<accession>D0MGP9</accession>
<dbReference type="STRING" id="518766.Rmar_2742"/>
<dbReference type="InterPro" id="IPR026950">
    <property type="entry name" value="Caps_assemb_Wzi"/>
</dbReference>
<dbReference type="OrthoDB" id="596512at2"/>
<dbReference type="AlphaFoldDB" id="D0MGP9"/>
<dbReference type="HOGENOM" id="CLU_038260_0_0_10"/>
<gene>
    <name evidence="2" type="ordered locus">Rmar_2742</name>
</gene>
<evidence type="ECO:0008006" key="4">
    <source>
        <dbReference type="Google" id="ProtNLM"/>
    </source>
</evidence>
<sequence length="476" mass="53444">MRKVLIVLLLGGLSASLVRAQALSSLRLEGELGVRAATAGRLPFWLAANQWGRFDPKSANGYVLLNGQWERQPHAWLSYGVGGELLLRRAHDPSAHFVEAYGRVRVGFLEAHVGRRREIVGTVDTLLSSGAPDVSPNATPIPKIVVRTPHYTSVPGTRGWVQFHGYWAHGWMKDVRQVEDTYLHQKYLYLRFGPGSWRIYAGLVHQAFWGGTSRNPSIGRLPQGLDDYFRTFFALNAGEGAPRGEQIYIQGDHFGTYDFGFSLEGRRFGLLVYRHFFYEDRDGLKFKNPQDGLLGLALRDREGRLVERVVYEFLYTKRQSGPIGPGPGRGGPGGRDNYYNHYIYRTGWTHYGRTVGSPLMFAFEDRAKRLTGGVENNRVVAHHLGLAGRLAPALRYRLLATYSRNYGTYNGRDVLQQPGATYRFEPPPEQLSVLMVLDWQPDGRPLAVQVALAGDVGQLYPDNLGLALGVRYRPMP</sequence>